<name>A0A1J5PGG8_9ZZZZ</name>
<dbReference type="Pfam" id="PF10087">
    <property type="entry name" value="DUF2325"/>
    <property type="match status" value="1"/>
</dbReference>
<reference evidence="1" key="1">
    <citation type="submission" date="2016-10" db="EMBL/GenBank/DDBJ databases">
        <title>Sequence of Gallionella enrichment culture.</title>
        <authorList>
            <person name="Poehlein A."/>
            <person name="Muehling M."/>
            <person name="Daniel R."/>
        </authorList>
    </citation>
    <scope>NUCLEOTIDE SEQUENCE</scope>
</reference>
<organism evidence="1">
    <name type="scientific">mine drainage metagenome</name>
    <dbReference type="NCBI Taxonomy" id="410659"/>
    <lineage>
        <taxon>unclassified sequences</taxon>
        <taxon>metagenomes</taxon>
        <taxon>ecological metagenomes</taxon>
    </lineage>
</organism>
<proteinExistence type="predicted"/>
<accession>A0A1J5PGG8</accession>
<gene>
    <name evidence="1" type="ORF">GALL_515330</name>
</gene>
<sequence>MRLQADLIQRDTALAWARDDLAALRAHVPGLPRRLTLVRLVEQLTARVLQLKRELLRQQLRKPEPAPVLEKASCTSDADVAESSALEASLAAADLVICQTGCVSHGAYWRLQDHCKRTGKICMLVDQPEALRIVRIHRPPRAEPAAAPGPAAREDAAP</sequence>
<protein>
    <recommendedName>
        <fullName evidence="2">DUF2325 domain-containing protein</fullName>
    </recommendedName>
</protein>
<dbReference type="InterPro" id="IPR016772">
    <property type="entry name" value="UCP020408"/>
</dbReference>
<comment type="caution">
    <text evidence="1">The sequence shown here is derived from an EMBL/GenBank/DDBJ whole genome shotgun (WGS) entry which is preliminary data.</text>
</comment>
<dbReference type="AlphaFoldDB" id="A0A1J5PGG8"/>
<dbReference type="EMBL" id="MLJW01006284">
    <property type="protein sequence ID" value="OIQ66895.1"/>
    <property type="molecule type" value="Genomic_DNA"/>
</dbReference>
<evidence type="ECO:0008006" key="2">
    <source>
        <dbReference type="Google" id="ProtNLM"/>
    </source>
</evidence>
<evidence type="ECO:0000313" key="1">
    <source>
        <dbReference type="EMBL" id="OIQ66895.1"/>
    </source>
</evidence>